<sequence>MSKKVKLDKEKETESDIEQKIIFPFLTKNSVDGLGINKEYILTKRNIKSLEIGKGSTKKIYYPDYLIIINGVPVLLVEAKTPGEDLDSAFQEARLYALELNAKYESGLNPLTKIIATDGYEWLAGEWDNNQGSYRLNEISPADKVCASFLEEFSFDSLSKLSEEFIAKSEPKRYWKPRRMMGGKAAQNEEVGHNTFGATLISEYGNIFNPNTLNDRQFIAREGYISSRRRDRYTKPIDKIIRAAQPVSNSDSRLIEDTDNPKEIIDKFRGRSPLENKVLLIVGSVGSGKTTFIDHLKEVALPNDIVNSTLWLRFNMNESPVSSEEVYDWLRGKIIQQCELSYPNIDFDLLDTLKKLYSVQINKFNKGEGQLLAGDEYNRELYKVIKDCKSDLHETALAYTRYCGTERGKLVVIVLDNCDKRTLPEQLLMFQAAQWLQNEFRSLIILPLREETYDNYRDRPPLDTALKDMVFRIEPPLFNYVLHSRVQLVLKEMTRNSSSNTLSYSLPNGFNVEYSKDERSYYLTSIVNSIFVHDAQIRRMIVGLSGRNIRRALEIFLEFCTSGHITEDEFLKIRQSEGRYALPLHIVTRVLLRLNRRFYDSDNSYLKNIFSTERDDERGNHFTRFAILKWFYNHFGSSGPTGLKGYFPLSTLKRDLVKFGFSPKVITREVDYLLHGQCLVSEDFREAGITDEDLLRLSSAGFVHLDMLSNISYLAALAEDTLFPAEHIAKRVSDRMGSVQNQYNKQMVSANAKELVDFLEAQRATIADFSEEFIAGSDYRDLTDIQAAVNAVRAFEEKIRDPEWADFESKFQSGDVLEGTVRNCDQKYGVFVNFTGKITGLIHKSKLPMGYVRMNEFSRGNRIRVRIENDFNAVEQKISLSLVEKNDS</sequence>
<dbReference type="GO" id="GO:0009307">
    <property type="term" value="P:DNA restriction-modification system"/>
    <property type="evidence" value="ECO:0007669"/>
    <property type="project" value="UniProtKB-KW"/>
</dbReference>
<accession>A0A8S5NA50</accession>
<dbReference type="Gene3D" id="3.90.1570.30">
    <property type="match status" value="1"/>
</dbReference>
<name>A0A8S5NA50_9CAUD</name>
<dbReference type="InterPro" id="IPR027417">
    <property type="entry name" value="P-loop_NTPase"/>
</dbReference>
<dbReference type="PROSITE" id="PS50126">
    <property type="entry name" value="S1"/>
    <property type="match status" value="1"/>
</dbReference>
<dbReference type="SUPFAM" id="SSF50249">
    <property type="entry name" value="Nucleic acid-binding proteins"/>
    <property type="match status" value="1"/>
</dbReference>
<dbReference type="GO" id="GO:0009035">
    <property type="term" value="F:type I site-specific deoxyribonuclease activity"/>
    <property type="evidence" value="ECO:0007669"/>
    <property type="project" value="UniProtKB-EC"/>
</dbReference>
<dbReference type="Pfam" id="PF04313">
    <property type="entry name" value="HSDR_N"/>
    <property type="match status" value="1"/>
</dbReference>
<dbReference type="InterPro" id="IPR007409">
    <property type="entry name" value="Restrct_endonuc_type1_HsdR_N"/>
</dbReference>
<proteinExistence type="predicted"/>
<evidence type="ECO:0000259" key="1">
    <source>
        <dbReference type="PROSITE" id="PS50126"/>
    </source>
</evidence>
<dbReference type="InterPro" id="IPR012340">
    <property type="entry name" value="NA-bd_OB-fold"/>
</dbReference>
<protein>
    <submittedName>
        <fullName evidence="2">Ribosomal protein S1-like RNA-binding domain</fullName>
    </submittedName>
</protein>
<reference evidence="2" key="1">
    <citation type="journal article" date="2021" name="Proc. Natl. Acad. Sci. U.S.A.">
        <title>A Catalog of Tens of Thousands of Viruses from Human Metagenomes Reveals Hidden Associations with Chronic Diseases.</title>
        <authorList>
            <person name="Tisza M.J."/>
            <person name="Buck C.B."/>
        </authorList>
    </citation>
    <scope>NUCLEOTIDE SEQUENCE</scope>
    <source>
        <strain evidence="2">CtT3B27</strain>
    </source>
</reference>
<dbReference type="SUPFAM" id="SSF52540">
    <property type="entry name" value="P-loop containing nucleoside triphosphate hydrolases"/>
    <property type="match status" value="1"/>
</dbReference>
<dbReference type="EMBL" id="BK015116">
    <property type="protein sequence ID" value="DAD91574.1"/>
    <property type="molecule type" value="Genomic_DNA"/>
</dbReference>
<dbReference type="InterPro" id="IPR003029">
    <property type="entry name" value="S1_domain"/>
</dbReference>
<organism evidence="2">
    <name type="scientific">Myoviridae sp. ctT3B27</name>
    <dbReference type="NCBI Taxonomy" id="2826655"/>
    <lineage>
        <taxon>Viruses</taxon>
        <taxon>Duplodnaviria</taxon>
        <taxon>Heunggongvirae</taxon>
        <taxon>Uroviricota</taxon>
        <taxon>Caudoviricetes</taxon>
    </lineage>
</organism>
<dbReference type="Pfam" id="PF00575">
    <property type="entry name" value="S1"/>
    <property type="match status" value="1"/>
</dbReference>
<keyword evidence="2" id="KW-0687">Ribonucleoprotein</keyword>
<evidence type="ECO:0000313" key="2">
    <source>
        <dbReference type="EMBL" id="DAD91574.1"/>
    </source>
</evidence>
<keyword evidence="2" id="KW-0689">Ribosomal protein</keyword>
<dbReference type="SMART" id="SM00316">
    <property type="entry name" value="S1"/>
    <property type="match status" value="1"/>
</dbReference>
<feature type="domain" description="S1 motif" evidence="1">
    <location>
        <begin position="814"/>
        <end position="883"/>
    </location>
</feature>
<dbReference type="Gene3D" id="2.40.50.140">
    <property type="entry name" value="Nucleic acid-binding proteins"/>
    <property type="match status" value="1"/>
</dbReference>
<dbReference type="GO" id="GO:0005524">
    <property type="term" value="F:ATP binding"/>
    <property type="evidence" value="ECO:0007669"/>
    <property type="project" value="UniProtKB-KW"/>
</dbReference>
<dbReference type="GO" id="GO:0003677">
    <property type="term" value="F:DNA binding"/>
    <property type="evidence" value="ECO:0007669"/>
    <property type="project" value="UniProtKB-KW"/>
</dbReference>